<accession>A0A9D4C257</accession>
<gene>
    <name evidence="1" type="ORF">DPMN_058499</name>
</gene>
<sequence>MVAITICKVSSATNGQYGLPCLQRKQPSLSWFTKSAAQTMVFIANYQLTKQW</sequence>
<dbReference type="EMBL" id="JAIWYP010000013">
    <property type="protein sequence ID" value="KAH3715786.1"/>
    <property type="molecule type" value="Genomic_DNA"/>
</dbReference>
<protein>
    <submittedName>
        <fullName evidence="1">Uncharacterized protein</fullName>
    </submittedName>
</protein>
<comment type="caution">
    <text evidence="1">The sequence shown here is derived from an EMBL/GenBank/DDBJ whole genome shotgun (WGS) entry which is preliminary data.</text>
</comment>
<evidence type="ECO:0000313" key="2">
    <source>
        <dbReference type="Proteomes" id="UP000828390"/>
    </source>
</evidence>
<name>A0A9D4C257_DREPO</name>
<organism evidence="1 2">
    <name type="scientific">Dreissena polymorpha</name>
    <name type="common">Zebra mussel</name>
    <name type="synonym">Mytilus polymorpha</name>
    <dbReference type="NCBI Taxonomy" id="45954"/>
    <lineage>
        <taxon>Eukaryota</taxon>
        <taxon>Metazoa</taxon>
        <taxon>Spiralia</taxon>
        <taxon>Lophotrochozoa</taxon>
        <taxon>Mollusca</taxon>
        <taxon>Bivalvia</taxon>
        <taxon>Autobranchia</taxon>
        <taxon>Heteroconchia</taxon>
        <taxon>Euheterodonta</taxon>
        <taxon>Imparidentia</taxon>
        <taxon>Neoheterodontei</taxon>
        <taxon>Myida</taxon>
        <taxon>Dreissenoidea</taxon>
        <taxon>Dreissenidae</taxon>
        <taxon>Dreissena</taxon>
    </lineage>
</organism>
<proteinExistence type="predicted"/>
<reference evidence="1" key="2">
    <citation type="submission" date="2020-11" db="EMBL/GenBank/DDBJ databases">
        <authorList>
            <person name="McCartney M.A."/>
            <person name="Auch B."/>
            <person name="Kono T."/>
            <person name="Mallez S."/>
            <person name="Becker A."/>
            <person name="Gohl D.M."/>
            <person name="Silverstein K.A.T."/>
            <person name="Koren S."/>
            <person name="Bechman K.B."/>
            <person name="Herman A."/>
            <person name="Abrahante J.E."/>
            <person name="Garbe J."/>
        </authorList>
    </citation>
    <scope>NUCLEOTIDE SEQUENCE</scope>
    <source>
        <strain evidence="1">Duluth1</strain>
        <tissue evidence="1">Whole animal</tissue>
    </source>
</reference>
<evidence type="ECO:0000313" key="1">
    <source>
        <dbReference type="EMBL" id="KAH3715786.1"/>
    </source>
</evidence>
<keyword evidence="2" id="KW-1185">Reference proteome</keyword>
<dbReference type="Proteomes" id="UP000828390">
    <property type="component" value="Unassembled WGS sequence"/>
</dbReference>
<dbReference type="AlphaFoldDB" id="A0A9D4C257"/>
<reference evidence="1" key="1">
    <citation type="journal article" date="2019" name="bioRxiv">
        <title>The Genome of the Zebra Mussel, Dreissena polymorpha: A Resource for Invasive Species Research.</title>
        <authorList>
            <person name="McCartney M.A."/>
            <person name="Auch B."/>
            <person name="Kono T."/>
            <person name="Mallez S."/>
            <person name="Zhang Y."/>
            <person name="Obille A."/>
            <person name="Becker A."/>
            <person name="Abrahante J.E."/>
            <person name="Garbe J."/>
            <person name="Badalamenti J.P."/>
            <person name="Herman A."/>
            <person name="Mangelson H."/>
            <person name="Liachko I."/>
            <person name="Sullivan S."/>
            <person name="Sone E.D."/>
            <person name="Koren S."/>
            <person name="Silverstein K.A.T."/>
            <person name="Beckman K.B."/>
            <person name="Gohl D.M."/>
        </authorList>
    </citation>
    <scope>NUCLEOTIDE SEQUENCE</scope>
    <source>
        <strain evidence="1">Duluth1</strain>
        <tissue evidence="1">Whole animal</tissue>
    </source>
</reference>